<keyword evidence="3" id="KW-1185">Reference proteome</keyword>
<name>A0AAU9JGW7_9CILI</name>
<protein>
    <submittedName>
        <fullName evidence="2">Uncharacterized protein</fullName>
    </submittedName>
</protein>
<keyword evidence="1" id="KW-0812">Transmembrane</keyword>
<feature type="transmembrane region" description="Helical" evidence="1">
    <location>
        <begin position="268"/>
        <end position="289"/>
    </location>
</feature>
<feature type="transmembrane region" description="Helical" evidence="1">
    <location>
        <begin position="325"/>
        <end position="347"/>
    </location>
</feature>
<evidence type="ECO:0000256" key="1">
    <source>
        <dbReference type="SAM" id="Phobius"/>
    </source>
</evidence>
<keyword evidence="1" id="KW-1133">Transmembrane helix</keyword>
<dbReference type="Proteomes" id="UP001162131">
    <property type="component" value="Unassembled WGS sequence"/>
</dbReference>
<evidence type="ECO:0000313" key="3">
    <source>
        <dbReference type="Proteomes" id="UP001162131"/>
    </source>
</evidence>
<feature type="transmembrane region" description="Helical" evidence="1">
    <location>
        <begin position="1139"/>
        <end position="1161"/>
    </location>
</feature>
<sequence>MDSEAEKRQGSASFKFDTSTSKRDILYKSLEAERANRFKITLFDTLIKLEGSDNKRKISRERLILTYLSLFIKKIQLLSIILISFETSDNVTLESSFNVLLRILRFDILSISLNIQLEFLLVMIGGIWGLCISFCMIYLQIFYKRKIALRPVLFLTSLLGWIFKHVFCIPYLYSVGIFVKYTFFDDNSEVGEYDNVSASNYKTFLALPLVFGVPILALNIYFRTIYYCNPCYTAKIKRNRMHSLVTLKDNLFQFIIVFASFYRSAAYFNILCVIISIYMISQYIFYMPYVAMFDNVFEVDTWTMVLFGVIAYQISIYINTNSVRALIMIFIYPCITFITYFLMNWYFDRALNFPITNPYNVELKIRRLIFGKKPRNFQHNLSEKIKTMYKDATKIFLSFKMLFVWESLFYLHYERNKSLSLLKLSKINFSSRKHLKIWYQLHRNKARYYSFPNLEAEYLYYFYYKMLVNEEFADDLTLIRYIKDINVLNRRDLEVTCDLWDVYRKLSEISEHSLESINEACTKLVKSKKKFEEKAEKMVRKYHSDPAVLSVYGSYKADFLEQNQGNLLLQRSRSLKGSKDTGIEKITGMKYRQGDAIMVVSGMHGTIGDILYLNNEIAKLLNIDCVDDYIGTTFRQFIPAPFDVMHNDILRRGLIFGERIELYRPSLFLITTRGHCVEVTMHFRLVFFKQIPYFIADFNEKGYNTNLILHSPDGYIYAASKNINQLIGNRKGTVFEVVNNLANYYENYNPGVPFEYHEDFDCFMMRITLVIDGSPLVALYVANDYEYFAQMNNSDENTPKPHHVESFNDGGYKTDITMEPEELNLKSGLASSFTYASTVLSKMEKKYEKGEKESSKIARLCNSMNVNVRISNAALLGIIIATIIIERYVVNELKISNFLSNFSTLRHLGNSILLDSRSLDLLSKGYELAYEETDYRASLQSSINNFENTLLQVSDEISNYDYMDDVFVTKKVKTTEKTGENALRIIKTNLFQALQKIIQEGYTIYGAELSGFQGIQASLFYIYWNFPGETFRSLNSSLNSINDETHNHISSVFEFLKIFKLIVFIPSMLIIILSIPNLIALEKINKEHWNELSSLNIERQIALREKLTVRLSEFHGIQVEEIEPKHTKKAVYSSIWKTFLFKVLFLELISIIYFFVSIYAIQNSISEALTYQSSYRLRSGYRRSLTISTFFWTRELLLSETESSLINTLDNKNPYPSVIKSLQSSIEDYDYHEHLIDFGSATKYFEHDMYNLLIGNPCSDAAKSIPNCLTSYISTGMLPALELYLDDTRTIFFDNSSNWQDVIKLEKYSKLISNSVGLMTESFMNSTDDKIDAYMTYLTITTLLYFFILLLVVLLLVLASVNKIKNGLIGKIEILNYF</sequence>
<feature type="transmembrane region" description="Helical" evidence="1">
    <location>
        <begin position="301"/>
        <end position="319"/>
    </location>
</feature>
<feature type="transmembrane region" description="Helical" evidence="1">
    <location>
        <begin position="1334"/>
        <end position="1361"/>
    </location>
</feature>
<feature type="transmembrane region" description="Helical" evidence="1">
    <location>
        <begin position="119"/>
        <end position="139"/>
    </location>
</feature>
<evidence type="ECO:0000313" key="2">
    <source>
        <dbReference type="EMBL" id="CAG9327282.1"/>
    </source>
</evidence>
<feature type="transmembrane region" description="Helical" evidence="1">
    <location>
        <begin position="203"/>
        <end position="222"/>
    </location>
</feature>
<keyword evidence="1" id="KW-0472">Membrane</keyword>
<gene>
    <name evidence="2" type="ORF">BSTOLATCC_MIC43322</name>
</gene>
<accession>A0AAU9JGW7</accession>
<organism evidence="2 3">
    <name type="scientific">Blepharisma stoltei</name>
    <dbReference type="NCBI Taxonomy" id="1481888"/>
    <lineage>
        <taxon>Eukaryota</taxon>
        <taxon>Sar</taxon>
        <taxon>Alveolata</taxon>
        <taxon>Ciliophora</taxon>
        <taxon>Postciliodesmatophora</taxon>
        <taxon>Heterotrichea</taxon>
        <taxon>Heterotrichida</taxon>
        <taxon>Blepharismidae</taxon>
        <taxon>Blepharisma</taxon>
    </lineage>
</organism>
<reference evidence="2" key="1">
    <citation type="submission" date="2021-09" db="EMBL/GenBank/DDBJ databases">
        <authorList>
            <consortium name="AG Swart"/>
            <person name="Singh M."/>
            <person name="Singh A."/>
            <person name="Seah K."/>
            <person name="Emmerich C."/>
        </authorList>
    </citation>
    <scope>NUCLEOTIDE SEQUENCE</scope>
    <source>
        <strain evidence="2">ATCC30299</strain>
    </source>
</reference>
<proteinExistence type="predicted"/>
<feature type="transmembrane region" description="Helical" evidence="1">
    <location>
        <begin position="64"/>
        <end position="85"/>
    </location>
</feature>
<feature type="transmembrane region" description="Helical" evidence="1">
    <location>
        <begin position="151"/>
        <end position="173"/>
    </location>
</feature>
<comment type="caution">
    <text evidence="2">The sequence shown here is derived from an EMBL/GenBank/DDBJ whole genome shotgun (WGS) entry which is preliminary data.</text>
</comment>
<dbReference type="EMBL" id="CAJZBQ010000043">
    <property type="protein sequence ID" value="CAG9327282.1"/>
    <property type="molecule type" value="Genomic_DNA"/>
</dbReference>
<feature type="transmembrane region" description="Helical" evidence="1">
    <location>
        <begin position="1058"/>
        <end position="1079"/>
    </location>
</feature>